<dbReference type="GO" id="GO:0000049">
    <property type="term" value="F:tRNA binding"/>
    <property type="evidence" value="ECO:0007669"/>
    <property type="project" value="UniProtKB-UniRule"/>
</dbReference>
<feature type="coiled-coil region" evidence="5">
    <location>
        <begin position="301"/>
        <end position="339"/>
    </location>
</feature>
<comment type="function">
    <text evidence="5">Key component of the ribosome quality control system (RQC), a ribosome-associated complex that mediates the extraction of incompletely synthesized nascent chains from stalled ribosomes and their subsequent degradation. RqcH recruits Ala-charged tRNA, and with RqcP directs the elongation of stalled nascent chains on 50S ribosomal subunits, leading to non-templated C-terminal alanine extensions (Ala tail). The Ala tail promotes nascent chain degradation. May add between 1 and at least 8 Ala residues. Binds to stalled 50S ribosomal subunits.</text>
</comment>
<keyword evidence="8" id="KW-1185">Reference proteome</keyword>
<dbReference type="AlphaFoldDB" id="A0A1M6KFU8"/>
<dbReference type="Gene3D" id="2.30.310.10">
    <property type="entry name" value="ibrinogen binding protein from staphylococcus aureus domain"/>
    <property type="match status" value="1"/>
</dbReference>
<dbReference type="GO" id="GO:0072344">
    <property type="term" value="P:rescue of stalled ribosome"/>
    <property type="evidence" value="ECO:0007669"/>
    <property type="project" value="UniProtKB-UniRule"/>
</dbReference>
<dbReference type="STRING" id="1123349.SAMN02744037_00366"/>
<evidence type="ECO:0000256" key="5">
    <source>
        <dbReference type="HAMAP-Rule" id="MF_00844"/>
    </source>
</evidence>
<dbReference type="GO" id="GO:0019843">
    <property type="term" value="F:rRNA binding"/>
    <property type="evidence" value="ECO:0007669"/>
    <property type="project" value="UniProtKB-UniRule"/>
</dbReference>
<gene>
    <name evidence="5" type="primary">rqcH</name>
    <name evidence="7" type="ORF">SAMN02744037_00366</name>
</gene>
<keyword evidence="4 5" id="KW-0648">Protein biosynthesis</keyword>
<dbReference type="RefSeq" id="WP_072886709.1">
    <property type="nucleotide sequence ID" value="NZ_FRAE01000007.1"/>
</dbReference>
<evidence type="ECO:0000259" key="6">
    <source>
        <dbReference type="Pfam" id="PF05670"/>
    </source>
</evidence>
<keyword evidence="2 5" id="KW-0699">rRNA-binding</keyword>
<keyword evidence="3 5" id="KW-0694">RNA-binding</keyword>
<dbReference type="SUPFAM" id="SSF158397">
    <property type="entry name" value="TM1646-like"/>
    <property type="match status" value="1"/>
</dbReference>
<dbReference type="InterPro" id="IPR008532">
    <property type="entry name" value="NFACT_RNA-bd"/>
</dbReference>
<dbReference type="InterPro" id="IPR010979">
    <property type="entry name" value="Ribosomal_uS13-like_H2TH"/>
</dbReference>
<evidence type="ECO:0000256" key="3">
    <source>
        <dbReference type="ARBA" id="ARBA00022884"/>
    </source>
</evidence>
<dbReference type="PANTHER" id="PTHR15239:SF6">
    <property type="entry name" value="RIBOSOME QUALITY CONTROL COMPLEX SUBUNIT NEMF"/>
    <property type="match status" value="1"/>
</dbReference>
<evidence type="ECO:0000256" key="2">
    <source>
        <dbReference type="ARBA" id="ARBA00022730"/>
    </source>
</evidence>
<sequence length="594" mass="69382">MALDGIVIYSLVKELSSKLIGGKIDKIYQPEEDELLFNIRNEGTNYKLLLSSNSSNPRAYITNTYNKENPIKAPMFCMLLRKHLQNGKITNIHQPDFERIIRITIESLDELKIRKTKDLIIEIMGRHSNIILVDNEENKILDSIKRIPLSVSRYRQVLPGQKYINPPSQNKLNPIHEISKEKFIESLTNNKKALYKSIYSSFEGISPLIAKEICFRSNIDIDINTEYVDSKDFTALYDTFTRLFRQIKNNIFYPCIIIDKRLNKVIDFSCIKLTMYNHYSFIENNSISFILDKYYYEKDIRERINQKSQNLRKNISNKLDRLYNKIKKQKEELLESKNADTYKTYGELITSYIYMIQKGMEEIEVANFYNPESKNIKIKLDKRLNPSENAQKYFKKYNKLKNAAIEIKHQLKITNEEIEYLENIILNINNCENLEELEEIKEELVKVGYIKGRSNNKNKDKNNLKTAPYEFISSDGFKIYVGKNNKQNDYLTLKLASNDDIWLHTKNIPGSHVIIKCEGKEVPENTIFEGAMLAAYFSKARMSSQVPVDYTKKKNVKKPSGAKPGMVIYETNSTIYVTPLEEEIVKIKNNNEHK</sequence>
<dbReference type="HAMAP" id="MF_00844_B">
    <property type="entry name" value="RqcH_B"/>
    <property type="match status" value="1"/>
</dbReference>
<feature type="domain" description="NFACT RNA-binding" evidence="6">
    <location>
        <begin position="469"/>
        <end position="561"/>
    </location>
</feature>
<keyword evidence="5" id="KW-0175">Coiled coil</keyword>
<dbReference type="Proteomes" id="UP000242497">
    <property type="component" value="Unassembled WGS sequence"/>
</dbReference>
<keyword evidence="1 5" id="KW-0820">tRNA-binding</keyword>
<dbReference type="SUPFAM" id="SSF46946">
    <property type="entry name" value="S13-like H2TH domain"/>
    <property type="match status" value="1"/>
</dbReference>
<protein>
    <recommendedName>
        <fullName evidence="5">Rqc2 homolog RqcH</fullName>
        <shortName evidence="5">RqcH</shortName>
    </recommendedName>
</protein>
<comment type="similarity">
    <text evidence="5">Belongs to the NEMF family.</text>
</comment>
<dbReference type="FunFam" id="2.30.310.10:FF:000004">
    <property type="entry name" value="Fibronectin-binding protein A"/>
    <property type="match status" value="1"/>
</dbReference>
<dbReference type="OrthoDB" id="9766163at2"/>
<evidence type="ECO:0000313" key="8">
    <source>
        <dbReference type="Proteomes" id="UP000242497"/>
    </source>
</evidence>
<proteinExistence type="inferred from homology"/>
<dbReference type="InterPro" id="IPR051608">
    <property type="entry name" value="RQC_Subunit_NEMF"/>
</dbReference>
<dbReference type="GO" id="GO:1990112">
    <property type="term" value="C:RQC complex"/>
    <property type="evidence" value="ECO:0007669"/>
    <property type="project" value="TreeGrafter"/>
</dbReference>
<dbReference type="Pfam" id="PF05670">
    <property type="entry name" value="NFACT-R_1"/>
    <property type="match status" value="1"/>
</dbReference>
<name>A0A1M6KFU8_9FIRM</name>
<dbReference type="EMBL" id="FRAE01000007">
    <property type="protein sequence ID" value="SHJ57846.1"/>
    <property type="molecule type" value="Genomic_DNA"/>
</dbReference>
<dbReference type="Gene3D" id="1.10.8.50">
    <property type="match status" value="1"/>
</dbReference>
<evidence type="ECO:0000256" key="4">
    <source>
        <dbReference type="ARBA" id="ARBA00022917"/>
    </source>
</evidence>
<dbReference type="PANTHER" id="PTHR15239">
    <property type="entry name" value="NUCLEAR EXPORT MEDIATOR FACTOR NEMF"/>
    <property type="match status" value="1"/>
</dbReference>
<dbReference type="Pfam" id="PF05833">
    <property type="entry name" value="NFACT_N"/>
    <property type="match status" value="1"/>
</dbReference>
<dbReference type="InterPro" id="IPR024042">
    <property type="entry name" value="TM1646-like_dom_sf"/>
</dbReference>
<comment type="subunit">
    <text evidence="5">Associates with stalled 50S ribosomal subunits. Binds to RqcP.</text>
</comment>
<organism evidence="7 8">
    <name type="scientific">Tepidibacter formicigenes DSM 15518</name>
    <dbReference type="NCBI Taxonomy" id="1123349"/>
    <lineage>
        <taxon>Bacteria</taxon>
        <taxon>Bacillati</taxon>
        <taxon>Bacillota</taxon>
        <taxon>Clostridia</taxon>
        <taxon>Peptostreptococcales</taxon>
        <taxon>Peptostreptococcaceae</taxon>
        <taxon>Tepidibacter</taxon>
    </lineage>
</organism>
<reference evidence="8" key="1">
    <citation type="submission" date="2016-11" db="EMBL/GenBank/DDBJ databases">
        <authorList>
            <person name="Varghese N."/>
            <person name="Submissions S."/>
        </authorList>
    </citation>
    <scope>NUCLEOTIDE SEQUENCE [LARGE SCALE GENOMIC DNA]</scope>
    <source>
        <strain evidence="8">DSM 15518</strain>
    </source>
</reference>
<evidence type="ECO:0000256" key="1">
    <source>
        <dbReference type="ARBA" id="ARBA00022555"/>
    </source>
</evidence>
<accession>A0A1M6KFU8</accession>
<dbReference type="InterPro" id="IPR043682">
    <property type="entry name" value="RqcH_bacterial"/>
</dbReference>
<dbReference type="GO" id="GO:0043023">
    <property type="term" value="F:ribosomal large subunit binding"/>
    <property type="evidence" value="ECO:0007669"/>
    <property type="project" value="UniProtKB-UniRule"/>
</dbReference>
<evidence type="ECO:0000313" key="7">
    <source>
        <dbReference type="EMBL" id="SHJ57846.1"/>
    </source>
</evidence>